<dbReference type="GeneID" id="97483513"/>
<dbReference type="AlphaFoldDB" id="A0A1E7MXG1"/>
<gene>
    <name evidence="2" type="ORF">GCM10010502_03240</name>
    <name evidence="3" type="ORF">HS99_0014815</name>
</gene>
<comment type="caution">
    <text evidence="3">The sequence shown here is derived from an EMBL/GenBank/DDBJ whole genome shotgun (WGS) entry which is preliminary data.</text>
</comment>
<reference evidence="3 4" key="2">
    <citation type="submission" date="2014-07" db="EMBL/GenBank/DDBJ databases">
        <authorList>
            <person name="Zhang J.E."/>
            <person name="Yang H."/>
            <person name="Guo J."/>
            <person name="Deng Z."/>
            <person name="Luo H."/>
            <person name="Luo M."/>
            <person name="Zhao B."/>
        </authorList>
    </citation>
    <scope>NUCLEOTIDE SEQUENCE [LARGE SCALE GENOMIC DNA]</scope>
    <source>
        <strain evidence="3">ATCC 10762</strain>
        <strain evidence="4">ATCC 10762 / DSM 40127 / CCM 3239 / JCM 4008 / LMG 5968 / NBRC 12843 / NCIMB 8234 / A-377</strain>
    </source>
</reference>
<accession>A0A1E7MXG1</accession>
<feature type="chain" id="PRO_5036306957" description="Secreted protein" evidence="1">
    <location>
        <begin position="27"/>
        <end position="68"/>
    </location>
</feature>
<evidence type="ECO:0008006" key="5">
    <source>
        <dbReference type="Google" id="ProtNLM"/>
    </source>
</evidence>
<organism evidence="3 4">
    <name type="scientific">Kitasatospora aureofaciens</name>
    <name type="common">Streptomyces aureofaciens</name>
    <dbReference type="NCBI Taxonomy" id="1894"/>
    <lineage>
        <taxon>Bacteria</taxon>
        <taxon>Bacillati</taxon>
        <taxon>Actinomycetota</taxon>
        <taxon>Actinomycetes</taxon>
        <taxon>Kitasatosporales</taxon>
        <taxon>Streptomycetaceae</taxon>
        <taxon>Kitasatospora</taxon>
    </lineage>
</organism>
<keyword evidence="1" id="KW-0732">Signal</keyword>
<proteinExistence type="predicted"/>
<name>A0A1E7MXG1_KITAU</name>
<dbReference type="OrthoDB" id="4332246at2"/>
<reference evidence="2" key="1">
    <citation type="journal article" date="2014" name="Int. J. Syst. Evol. Microbiol.">
        <title>Complete genome sequence of Corynebacterium casei LMG S-19264T (=DSM 44701T), isolated from a smear-ripened cheese.</title>
        <authorList>
            <consortium name="US DOE Joint Genome Institute (JGI-PGF)"/>
            <person name="Walter F."/>
            <person name="Albersmeier A."/>
            <person name="Kalinowski J."/>
            <person name="Ruckert C."/>
        </authorList>
    </citation>
    <scope>NUCLEOTIDE SEQUENCE</scope>
    <source>
        <strain evidence="2">JCM 4434</strain>
    </source>
</reference>
<feature type="signal peptide" evidence="1">
    <location>
        <begin position="1"/>
        <end position="26"/>
    </location>
</feature>
<evidence type="ECO:0000313" key="2">
    <source>
        <dbReference type="EMBL" id="GGU56280.1"/>
    </source>
</evidence>
<reference evidence="3" key="3">
    <citation type="submission" date="2016-08" db="EMBL/GenBank/DDBJ databases">
        <title>Sequencing, Assembly and Comparative Genomics of S. aureofaciens ATCC 10762.</title>
        <authorList>
            <person name="Gradnigo J.S."/>
            <person name="Johnson N."/>
            <person name="Somerville G.A."/>
        </authorList>
    </citation>
    <scope>NUCLEOTIDE SEQUENCE [LARGE SCALE GENOMIC DNA]</scope>
    <source>
        <strain evidence="3">ATCC 10762</strain>
    </source>
</reference>
<dbReference type="RefSeq" id="WP_030283463.1">
    <property type="nucleotide sequence ID" value="NZ_BMUB01000001.1"/>
</dbReference>
<protein>
    <recommendedName>
        <fullName evidence="5">Secreted protein</fullName>
    </recommendedName>
</protein>
<dbReference type="EMBL" id="JPRF03000076">
    <property type="protein sequence ID" value="OEV33119.1"/>
    <property type="molecule type" value="Genomic_DNA"/>
</dbReference>
<dbReference type="EMBL" id="BMUB01000001">
    <property type="protein sequence ID" value="GGU56280.1"/>
    <property type="molecule type" value="Genomic_DNA"/>
</dbReference>
<dbReference type="Proteomes" id="UP000610124">
    <property type="component" value="Unassembled WGS sequence"/>
</dbReference>
<evidence type="ECO:0000256" key="1">
    <source>
        <dbReference type="SAM" id="SignalP"/>
    </source>
</evidence>
<keyword evidence="4" id="KW-1185">Reference proteome</keyword>
<reference evidence="2" key="5">
    <citation type="submission" date="2020-09" db="EMBL/GenBank/DDBJ databases">
        <authorList>
            <person name="Sun Q."/>
            <person name="Ohkuma M."/>
        </authorList>
    </citation>
    <scope>NUCLEOTIDE SEQUENCE</scope>
    <source>
        <strain evidence="2">JCM 4434</strain>
    </source>
</reference>
<evidence type="ECO:0000313" key="4">
    <source>
        <dbReference type="Proteomes" id="UP000037395"/>
    </source>
</evidence>
<sequence>MRTTLAAALLPGSALTPILAVSPAAAAQTTVPRAVNQGYSIPVGGITDLGALPVLGSLGLDFARLLGQ</sequence>
<evidence type="ECO:0000313" key="3">
    <source>
        <dbReference type="EMBL" id="OEV33119.1"/>
    </source>
</evidence>
<dbReference type="Proteomes" id="UP000037395">
    <property type="component" value="Unassembled WGS sequence"/>
</dbReference>
<reference evidence="4" key="4">
    <citation type="submission" date="2016-08" db="EMBL/GenBank/DDBJ databases">
        <title>Sequencing, assembly and comparative genomics of S. aureofaciens ATCC 10762.</title>
        <authorList>
            <person name="Gradnigo J.S."/>
            <person name="Johnson N."/>
            <person name="Somerville G.A."/>
        </authorList>
    </citation>
    <scope>NUCLEOTIDE SEQUENCE [LARGE SCALE GENOMIC DNA]</scope>
    <source>
        <strain evidence="4">ATCC 10762 / DSM 40127 / CCM 3239 / JCM 4008 / LMG 5968 / NBRC 12843 / NCIMB 8234 / A-377</strain>
    </source>
</reference>
<accession>A0A8H9HHJ1</accession>